<dbReference type="PANTHER" id="PTHR33908">
    <property type="entry name" value="MANNOSYLTRANSFERASE YKCB-RELATED"/>
    <property type="match status" value="1"/>
</dbReference>
<name>A0A4Q0T2G2_9BACT</name>
<dbReference type="InterPro" id="IPR050297">
    <property type="entry name" value="LipidA_mod_glycosyltrf_83"/>
</dbReference>
<comment type="caution">
    <text evidence="11">The sequence shown here is derived from an EMBL/GenBank/DDBJ whole genome shotgun (WGS) entry which is preliminary data.</text>
</comment>
<sequence length="664" mass="74257">MVAASLLLILICEIALSTRQESPSWDEGDHIFSGYMNWKNREYSLNPEHPPLVKLIAALPLLPLDLKVAPRKGRFFKSEAYYGGRELLFRNDPRYGGHYTADTLLFRAHMAVSVFALLLACLLFFAGREMFSPGAGVIGMILFVFDPTILTNAPFVTTDTAAACFFFASVYAFYRYIQSPTWQRILACGLAVGLALVSKHSAIMLLPILLLLAAGELMGRWYPTRALPPKFAARLASAMAMMAAISIFVLWAVYSFRYAMHPVGVNLPPLGEEAAKLPAIPSHVILFFARFHLLPESYLYGLVDVQRVAQGMPTYIFGKLYAHGQWFYFPVVLSLKWSIGILGILAIAIYAFASSRVRKPREVFFLATPALFYLAVAMVEPLNIGVRHVLPIFPFTFALAAGGAWSLAQQKRLWLYPIAALLLWHCIDSLRMFPNYMPYANPLWGGPANTHNVLSDSATDWGQQLKWTKQYVDAHHIQDCWFAYFPAPFLLPSDYGIPCKLLPTVDTLYEFQIDMPPVIHGPVLISLADLNGFEFGTKVRNPYQSFFERKPDALIANGIAVFNGDFAVPRAASLAPIWRAKEILDDDDHPNPSAALAYALQALAIDPDSFDGNIYAGDALHALHRDPESRPHYDRAMNLVNTMEPTSQQKWRPEIADKLDDLNP</sequence>
<keyword evidence="7 9" id="KW-0472">Membrane</keyword>
<evidence type="ECO:0000313" key="12">
    <source>
        <dbReference type="Proteomes" id="UP000289437"/>
    </source>
</evidence>
<reference evidence="12" key="2">
    <citation type="submission" date="2019-02" db="EMBL/GenBank/DDBJ databases">
        <title>Granulicella sibirica sp. nov., a psychrotolerant acidobacterium isolated from an organic soil layer in forested tundra, West Siberia.</title>
        <authorList>
            <person name="Oshkin I.Y."/>
            <person name="Kulichevskaya I.S."/>
            <person name="Rijpstra W.I.C."/>
            <person name="Sinninghe Damste J.S."/>
            <person name="Rakitin A.L."/>
            <person name="Ravin N.V."/>
            <person name="Dedysh S.N."/>
        </authorList>
    </citation>
    <scope>NUCLEOTIDE SEQUENCE [LARGE SCALE GENOMIC DNA]</scope>
    <source>
        <strain evidence="12">AF10</strain>
    </source>
</reference>
<feature type="region of interest" description="Disordered" evidence="8">
    <location>
        <begin position="644"/>
        <end position="664"/>
    </location>
</feature>
<evidence type="ECO:0000256" key="7">
    <source>
        <dbReference type="ARBA" id="ARBA00023136"/>
    </source>
</evidence>
<evidence type="ECO:0000256" key="3">
    <source>
        <dbReference type="ARBA" id="ARBA00022676"/>
    </source>
</evidence>
<keyword evidence="6 9" id="KW-1133">Transmembrane helix</keyword>
<dbReference type="EMBL" id="RDSM01000001">
    <property type="protein sequence ID" value="RXH57793.1"/>
    <property type="molecule type" value="Genomic_DNA"/>
</dbReference>
<feature type="transmembrane region" description="Helical" evidence="9">
    <location>
        <begin position="155"/>
        <end position="174"/>
    </location>
</feature>
<evidence type="ECO:0000256" key="5">
    <source>
        <dbReference type="ARBA" id="ARBA00022692"/>
    </source>
</evidence>
<proteinExistence type="predicted"/>
<keyword evidence="3" id="KW-0328">Glycosyltransferase</keyword>
<dbReference type="PANTHER" id="PTHR33908:SF11">
    <property type="entry name" value="MEMBRANE PROTEIN"/>
    <property type="match status" value="1"/>
</dbReference>
<evidence type="ECO:0000256" key="8">
    <source>
        <dbReference type="SAM" id="MobiDB-lite"/>
    </source>
</evidence>
<feature type="transmembrane region" description="Helical" evidence="9">
    <location>
        <begin position="327"/>
        <end position="351"/>
    </location>
</feature>
<dbReference type="GO" id="GO:0005886">
    <property type="term" value="C:plasma membrane"/>
    <property type="evidence" value="ECO:0007669"/>
    <property type="project" value="UniProtKB-SubCell"/>
</dbReference>
<dbReference type="AlphaFoldDB" id="A0A4Q0T2G2"/>
<feature type="transmembrane region" description="Helical" evidence="9">
    <location>
        <begin position="104"/>
        <end position="125"/>
    </location>
</feature>
<reference evidence="11 12" key="1">
    <citation type="submission" date="2018-11" db="EMBL/GenBank/DDBJ databases">
        <authorList>
            <person name="Mardanov A.V."/>
            <person name="Ravin N.V."/>
            <person name="Dedysh S.N."/>
        </authorList>
    </citation>
    <scope>NUCLEOTIDE SEQUENCE [LARGE SCALE GENOMIC DNA]</scope>
    <source>
        <strain evidence="11 12">AF10</strain>
    </source>
</reference>
<evidence type="ECO:0000256" key="4">
    <source>
        <dbReference type="ARBA" id="ARBA00022679"/>
    </source>
</evidence>
<evidence type="ECO:0000256" key="2">
    <source>
        <dbReference type="ARBA" id="ARBA00022475"/>
    </source>
</evidence>
<protein>
    <recommendedName>
        <fullName evidence="10">Glycosyltransferase RgtA/B/C/D-like domain-containing protein</fullName>
    </recommendedName>
</protein>
<keyword evidence="12" id="KW-1185">Reference proteome</keyword>
<dbReference type="Proteomes" id="UP000289437">
    <property type="component" value="Unassembled WGS sequence"/>
</dbReference>
<evidence type="ECO:0000313" key="11">
    <source>
        <dbReference type="EMBL" id="RXH57793.1"/>
    </source>
</evidence>
<dbReference type="GO" id="GO:0009103">
    <property type="term" value="P:lipopolysaccharide biosynthetic process"/>
    <property type="evidence" value="ECO:0007669"/>
    <property type="project" value="UniProtKB-ARBA"/>
</dbReference>
<feature type="transmembrane region" description="Helical" evidence="9">
    <location>
        <begin position="231"/>
        <end position="254"/>
    </location>
</feature>
<gene>
    <name evidence="11" type="ORF">GRAN_1103</name>
</gene>
<feature type="transmembrane region" description="Helical" evidence="9">
    <location>
        <begin position="388"/>
        <end position="407"/>
    </location>
</feature>
<keyword evidence="5 9" id="KW-0812">Transmembrane</keyword>
<feature type="transmembrane region" description="Helical" evidence="9">
    <location>
        <begin position="186"/>
        <end position="211"/>
    </location>
</feature>
<dbReference type="GO" id="GO:0016763">
    <property type="term" value="F:pentosyltransferase activity"/>
    <property type="evidence" value="ECO:0007669"/>
    <property type="project" value="TreeGrafter"/>
</dbReference>
<evidence type="ECO:0000259" key="10">
    <source>
        <dbReference type="Pfam" id="PF13231"/>
    </source>
</evidence>
<evidence type="ECO:0000256" key="1">
    <source>
        <dbReference type="ARBA" id="ARBA00004651"/>
    </source>
</evidence>
<comment type="subcellular location">
    <subcellularLocation>
        <location evidence="1">Cell membrane</location>
        <topology evidence="1">Multi-pass membrane protein</topology>
    </subcellularLocation>
</comment>
<feature type="compositionally biased region" description="Basic and acidic residues" evidence="8">
    <location>
        <begin position="651"/>
        <end position="664"/>
    </location>
</feature>
<evidence type="ECO:0000256" key="9">
    <source>
        <dbReference type="SAM" id="Phobius"/>
    </source>
</evidence>
<feature type="domain" description="Glycosyltransferase RgtA/B/C/D-like" evidence="10">
    <location>
        <begin position="111"/>
        <end position="222"/>
    </location>
</feature>
<keyword evidence="4" id="KW-0808">Transferase</keyword>
<keyword evidence="2" id="KW-1003">Cell membrane</keyword>
<evidence type="ECO:0000256" key="6">
    <source>
        <dbReference type="ARBA" id="ARBA00022989"/>
    </source>
</evidence>
<dbReference type="InterPro" id="IPR038731">
    <property type="entry name" value="RgtA/B/C-like"/>
</dbReference>
<dbReference type="Pfam" id="PF13231">
    <property type="entry name" value="PMT_2"/>
    <property type="match status" value="1"/>
</dbReference>
<feature type="transmembrane region" description="Helical" evidence="9">
    <location>
        <begin position="130"/>
        <end position="149"/>
    </location>
</feature>
<feature type="transmembrane region" description="Helical" evidence="9">
    <location>
        <begin position="363"/>
        <end position="382"/>
    </location>
</feature>
<organism evidence="11 12">
    <name type="scientific">Granulicella sibirica</name>
    <dbReference type="NCBI Taxonomy" id="2479048"/>
    <lineage>
        <taxon>Bacteria</taxon>
        <taxon>Pseudomonadati</taxon>
        <taxon>Acidobacteriota</taxon>
        <taxon>Terriglobia</taxon>
        <taxon>Terriglobales</taxon>
        <taxon>Acidobacteriaceae</taxon>
        <taxon>Granulicella</taxon>
    </lineage>
</organism>
<accession>A0A4Q0T2G2</accession>